<comment type="caution">
    <text evidence="1">The sequence shown here is derived from an EMBL/GenBank/DDBJ whole genome shotgun (WGS) entry which is preliminary data.</text>
</comment>
<dbReference type="EMBL" id="JADOUA010000001">
    <property type="protein sequence ID" value="MBG6088746.1"/>
    <property type="molecule type" value="Genomic_DNA"/>
</dbReference>
<reference evidence="1" key="1">
    <citation type="submission" date="2020-11" db="EMBL/GenBank/DDBJ databases">
        <title>Sequencing the genomes of 1000 actinobacteria strains.</title>
        <authorList>
            <person name="Klenk H.-P."/>
        </authorList>
    </citation>
    <scope>NUCLEOTIDE SEQUENCE</scope>
    <source>
        <strain evidence="1">DSM 43175</strain>
    </source>
</reference>
<dbReference type="RefSeq" id="WP_197011431.1">
    <property type="nucleotide sequence ID" value="NZ_BAABES010000005.1"/>
</dbReference>
<evidence type="ECO:0000313" key="2">
    <source>
        <dbReference type="Proteomes" id="UP000614047"/>
    </source>
</evidence>
<name>A0A931GMR2_9ACTN</name>
<dbReference type="Proteomes" id="UP000614047">
    <property type="component" value="Unassembled WGS sequence"/>
</dbReference>
<accession>A0A931GMR2</accession>
<dbReference type="AlphaFoldDB" id="A0A931GMR2"/>
<evidence type="ECO:0000313" key="1">
    <source>
        <dbReference type="EMBL" id="MBG6088746.1"/>
    </source>
</evidence>
<organism evidence="1 2">
    <name type="scientific">Actinomadura viridis</name>
    <dbReference type="NCBI Taxonomy" id="58110"/>
    <lineage>
        <taxon>Bacteria</taxon>
        <taxon>Bacillati</taxon>
        <taxon>Actinomycetota</taxon>
        <taxon>Actinomycetes</taxon>
        <taxon>Streptosporangiales</taxon>
        <taxon>Thermomonosporaceae</taxon>
        <taxon>Actinomadura</taxon>
    </lineage>
</organism>
<sequence length="51" mass="5608">MFGPSFGADDDVRVDSGKRARMRALDRIPPARPRAVPAARFTRARSYGCEG</sequence>
<keyword evidence="2" id="KW-1185">Reference proteome</keyword>
<proteinExistence type="predicted"/>
<protein>
    <submittedName>
        <fullName evidence="1">Uncharacterized protein</fullName>
    </submittedName>
</protein>
<gene>
    <name evidence="1" type="ORF">IW256_002859</name>
</gene>